<comment type="caution">
    <text evidence="8">The sequence shown here is derived from an EMBL/GenBank/DDBJ whole genome shotgun (WGS) entry which is preliminary data.</text>
</comment>
<keyword evidence="2" id="KW-0723">Serine/threonine-protein kinase</keyword>
<gene>
    <name evidence="8" type="ORF">NQ317_003109</name>
</gene>
<feature type="domain" description="Protein kinase" evidence="7">
    <location>
        <begin position="1"/>
        <end position="158"/>
    </location>
</feature>
<sequence>MRWCAILLHGVAPYIIDGELATSGVRRTAKKAPWKNNARVEGRVGCPHFMSPEVVKRRQYCKPVDIWSAGVLLHVLLSGTLPFHGSGRRLMEAITRGKVTLCISLELLDVKISFLLQLDSAPQWQLISDSAKDLIQQMLNVDPEQRITIQEVLNHRWLRDRDKKLKSVIQSVVNSSKWYPYDDANDSFSDFGDDEVSSSEILINESVIGHLGQTTLDSR</sequence>
<evidence type="ECO:0000313" key="9">
    <source>
        <dbReference type="Proteomes" id="UP001162164"/>
    </source>
</evidence>
<keyword evidence="4" id="KW-0547">Nucleotide-binding</keyword>
<keyword evidence="3" id="KW-0808">Transferase</keyword>
<evidence type="ECO:0000256" key="4">
    <source>
        <dbReference type="ARBA" id="ARBA00022741"/>
    </source>
</evidence>
<dbReference type="SMART" id="SM00220">
    <property type="entry name" value="S_TKc"/>
    <property type="match status" value="1"/>
</dbReference>
<dbReference type="PROSITE" id="PS50011">
    <property type="entry name" value="PROTEIN_KINASE_DOM"/>
    <property type="match status" value="1"/>
</dbReference>
<evidence type="ECO:0000256" key="3">
    <source>
        <dbReference type="ARBA" id="ARBA00022679"/>
    </source>
</evidence>
<evidence type="ECO:0000256" key="1">
    <source>
        <dbReference type="ARBA" id="ARBA00006692"/>
    </source>
</evidence>
<dbReference type="InterPro" id="IPR011009">
    <property type="entry name" value="Kinase-like_dom_sf"/>
</dbReference>
<dbReference type="InterPro" id="IPR000719">
    <property type="entry name" value="Prot_kinase_dom"/>
</dbReference>
<keyword evidence="5" id="KW-0418">Kinase</keyword>
<keyword evidence="9" id="KW-1185">Reference proteome</keyword>
<evidence type="ECO:0000313" key="8">
    <source>
        <dbReference type="EMBL" id="KAJ8977169.1"/>
    </source>
</evidence>
<dbReference type="Gene3D" id="1.10.510.10">
    <property type="entry name" value="Transferase(Phosphotransferase) domain 1"/>
    <property type="match status" value="1"/>
</dbReference>
<protein>
    <recommendedName>
        <fullName evidence="7">Protein kinase domain-containing protein</fullName>
    </recommendedName>
</protein>
<comment type="similarity">
    <text evidence="1">Belongs to the protein kinase superfamily. CAMK Ser/Thr protein kinase family.</text>
</comment>
<dbReference type="PANTHER" id="PTHR24349">
    <property type="entry name" value="SERINE/THREONINE-PROTEIN KINASE"/>
    <property type="match status" value="1"/>
</dbReference>
<evidence type="ECO:0000256" key="5">
    <source>
        <dbReference type="ARBA" id="ARBA00022777"/>
    </source>
</evidence>
<organism evidence="8 9">
    <name type="scientific">Molorchus minor</name>
    <dbReference type="NCBI Taxonomy" id="1323400"/>
    <lineage>
        <taxon>Eukaryota</taxon>
        <taxon>Metazoa</taxon>
        <taxon>Ecdysozoa</taxon>
        <taxon>Arthropoda</taxon>
        <taxon>Hexapoda</taxon>
        <taxon>Insecta</taxon>
        <taxon>Pterygota</taxon>
        <taxon>Neoptera</taxon>
        <taxon>Endopterygota</taxon>
        <taxon>Coleoptera</taxon>
        <taxon>Polyphaga</taxon>
        <taxon>Cucujiformia</taxon>
        <taxon>Chrysomeloidea</taxon>
        <taxon>Cerambycidae</taxon>
        <taxon>Lamiinae</taxon>
        <taxon>Monochamini</taxon>
        <taxon>Molorchus</taxon>
    </lineage>
</organism>
<dbReference type="EMBL" id="JAPWTJ010000580">
    <property type="protein sequence ID" value="KAJ8977169.1"/>
    <property type="molecule type" value="Genomic_DNA"/>
</dbReference>
<evidence type="ECO:0000256" key="2">
    <source>
        <dbReference type="ARBA" id="ARBA00022527"/>
    </source>
</evidence>
<name>A0ABQ9JHV0_9CUCU</name>
<proteinExistence type="inferred from homology"/>
<dbReference type="InterPro" id="IPR050205">
    <property type="entry name" value="CDPK_Ser/Thr_kinases"/>
</dbReference>
<reference evidence="8" key="1">
    <citation type="journal article" date="2023" name="Insect Mol. Biol.">
        <title>Genome sequencing provides insights into the evolution of gene families encoding plant cell wall-degrading enzymes in longhorned beetles.</title>
        <authorList>
            <person name="Shin N.R."/>
            <person name="Okamura Y."/>
            <person name="Kirsch R."/>
            <person name="Pauchet Y."/>
        </authorList>
    </citation>
    <scope>NUCLEOTIDE SEQUENCE</scope>
    <source>
        <strain evidence="8">MMC_N1</strain>
    </source>
</reference>
<keyword evidence="6" id="KW-0067">ATP-binding</keyword>
<evidence type="ECO:0000256" key="6">
    <source>
        <dbReference type="ARBA" id="ARBA00022840"/>
    </source>
</evidence>
<evidence type="ECO:0000259" key="7">
    <source>
        <dbReference type="PROSITE" id="PS50011"/>
    </source>
</evidence>
<dbReference type="SUPFAM" id="SSF56112">
    <property type="entry name" value="Protein kinase-like (PK-like)"/>
    <property type="match status" value="1"/>
</dbReference>
<dbReference type="Pfam" id="PF00069">
    <property type="entry name" value="Pkinase"/>
    <property type="match status" value="1"/>
</dbReference>
<accession>A0ABQ9JHV0</accession>
<dbReference type="Proteomes" id="UP001162164">
    <property type="component" value="Unassembled WGS sequence"/>
</dbReference>